<feature type="region of interest" description="Disordered" evidence="3">
    <location>
        <begin position="1087"/>
        <end position="1154"/>
    </location>
</feature>
<dbReference type="InterPro" id="IPR015943">
    <property type="entry name" value="WD40/YVTN_repeat-like_dom_sf"/>
</dbReference>
<feature type="compositionally biased region" description="Polar residues" evidence="3">
    <location>
        <begin position="1128"/>
        <end position="1138"/>
    </location>
</feature>
<dbReference type="InterPro" id="IPR036322">
    <property type="entry name" value="WD40_repeat_dom_sf"/>
</dbReference>
<dbReference type="InterPro" id="IPR001680">
    <property type="entry name" value="WD40_rpt"/>
</dbReference>
<dbReference type="CDD" id="cd00200">
    <property type="entry name" value="WD40"/>
    <property type="match status" value="1"/>
</dbReference>
<sequence length="1618" mass="179333">MTRDRKCILCETVYVSKQEMDEHMRSMLHHRELENLKGRDCGHECRVCKVKVVSLTDYASHISSPTHKQNVEAADQKPAGLDHEEDYFDQELVDLIEKRKEKIRKEKEAAAAKLAKEEEDKRRKEAFQQRLKEAKERYCLQRGWQQPGQGFGGSSHHRTWYRSNQFDSRAGETQPWNQGKQGKSATWHAQEPPNLEKWASGEFAGRSSDSQEARSNKTWGHCAFPGKNENRFPWLSNGGSRNGLYGQNNISQYTQKNRQMSFLGVPRMYPPPPVSLAQAVNKFQNTGNDQPGQASAGLQKGDGQPAESDINSSKSSKTLGSNPKIDKSCRWSPYPVKGFESVPHKDTGPKSSEEYPRAPKPQNKAPEATSFNSQSRSEKESSLLPLSRLEEKGRHKTNPAVKPRDGSSSSSRSSSSQRDGHQNSASNLSNQNANKSLLDRKMSSAPGISSVAHLSKIPSQAQVQSKPTGIQSEVKAPLTGSFQSRQQQKLPESVKHAKQTVLEKKGSLNTFGNNVKVEMTWHSVEEPQTNQVQSQTGVKKEISCRQNAAKSVLPDPVGSETLALTSSDTSQFLQSLQVSTSTVETSKLAEAGREYEENSKKVEKQSCSVVPDETMQATEAGQSSESDTSRSGDAQSHASGLSKLDLPPVLKRDLTKHISSKSKTVGHEPNLNIARRVRNVSESRRSDTEKDSGLKPTVWQLISSSGSRRNVNWEQVYHEVRKKQDKGKGMPRFGIEMVSYEQEYQSQEEGDIPLLEGFQWESLMDVSYQGPSRKRSLSESSLAPASTHNLFTSHISKETSQRENFNSEQQGSSVNPNRKSSLGTQDSQSQPERSDSVLGDSSSGTEQCDGLGTGKRRRAAGVSLGNKRSHIDQLLAVSLREDELSRSLQTVDTSLIQARAALEAAYMEVQRLMVVKQQVCTQLNSIIQKLSLSAQLHAFTCLVSHANALQQKGPTPKDSQRVYEISLNKVTDNFGLFVLLVADFAVNFQASPERHPELYPSNFREPADSKEKSLTLIETTEKAIQTTRNSLTSLADTKSPLKSLLPIRDCEVNDSADIPSFKSPLAPSVLNIPASLSELRNGKRVRKLKKRKALKKAQGTEQFESSDTEMDEEASRPRCPRTRRRPSGGSQVSTSSLPTEDREGDMNTEGDKKPLKMLFPSAKLEKAEQKSPAELPHEAAADIMVNLDSEESMEVSVAGQQPQVDVQVQTPPPAPIADSSRPEPQSLACNEVSSTSDMDLLDVLLSFLSVSSLCLILNIFPSCLYFPDASSDHGEDEMPTDGLFEGHQEAVNAMQIHNGLLYTCSGDRTVKAFDLVSHKCVGTFEGHSSKVSCLLVSAAPSLHHRLYSGSSDQIIRCYSLRQQFSLSDRVLCLHSRWKTLYAGLANGTVVTFNLKTNKQMDVFECHGPRAVSCLASSQEGARRILLVGSYDSTISVRDAKNGLLLRTLEGHTKTVLCMKVVNDLVFSGSSDQCVYAHNIHTGELVRVYKGHSHAVTVVAILGKVMVTACLDKLVRVYDLQSHDQLQVYGGHKDMVMCMAIHKNMIYTGCYDGSVQAVKLNLMQNYRCWWHGCSLVFGLIEHLQQHLINDHTSANFQTLKCRWKNCEVFFSARNTSKQV</sequence>
<feature type="compositionally biased region" description="Polar residues" evidence="3">
    <location>
        <begin position="802"/>
        <end position="831"/>
    </location>
</feature>
<feature type="compositionally biased region" description="Polar residues" evidence="3">
    <location>
        <begin position="480"/>
        <end position="490"/>
    </location>
</feature>
<dbReference type="GO" id="GO:0008286">
    <property type="term" value="P:insulin receptor signaling pathway"/>
    <property type="evidence" value="ECO:0007669"/>
    <property type="project" value="TreeGrafter"/>
</dbReference>
<dbReference type="PANTHER" id="PTHR14435:SF2">
    <property type="entry name" value="ZINC FINGER PROTEIN 106"/>
    <property type="match status" value="1"/>
</dbReference>
<keyword evidence="2" id="KW-0175">Coiled coil</keyword>
<evidence type="ECO:0000256" key="1">
    <source>
        <dbReference type="PROSITE-ProRule" id="PRU00221"/>
    </source>
</evidence>
<evidence type="ECO:0000256" key="3">
    <source>
        <dbReference type="SAM" id="MobiDB-lite"/>
    </source>
</evidence>
<feature type="region of interest" description="Disordered" evidence="3">
    <location>
        <begin position="797"/>
        <end position="854"/>
    </location>
</feature>
<feature type="compositionally biased region" description="Basic and acidic residues" evidence="3">
    <location>
        <begin position="590"/>
        <end position="604"/>
    </location>
</feature>
<dbReference type="InterPro" id="IPR042622">
    <property type="entry name" value="Znf106"/>
</dbReference>
<evidence type="ECO:0000259" key="4">
    <source>
        <dbReference type="PROSITE" id="PS00028"/>
    </source>
</evidence>
<dbReference type="SMART" id="SM00320">
    <property type="entry name" value="WD40"/>
    <property type="match status" value="6"/>
</dbReference>
<feature type="compositionally biased region" description="Low complexity" evidence="3">
    <location>
        <begin position="407"/>
        <end position="436"/>
    </location>
</feature>
<dbReference type="SMART" id="SM00564">
    <property type="entry name" value="PQQ"/>
    <property type="match status" value="5"/>
</dbReference>
<feature type="compositionally biased region" description="Basic and acidic residues" evidence="3">
    <location>
        <begin position="1139"/>
        <end position="1154"/>
    </location>
</feature>
<feature type="compositionally biased region" description="Polar residues" evidence="3">
    <location>
        <begin position="615"/>
        <end position="639"/>
    </location>
</feature>
<dbReference type="GO" id="GO:0017124">
    <property type="term" value="F:SH3 domain binding"/>
    <property type="evidence" value="ECO:0007669"/>
    <property type="project" value="TreeGrafter"/>
</dbReference>
<reference evidence="5" key="3">
    <citation type="submission" date="2025-09" db="UniProtKB">
        <authorList>
            <consortium name="Ensembl"/>
        </authorList>
    </citation>
    <scope>IDENTIFICATION</scope>
</reference>
<feature type="repeat" description="WD" evidence="1">
    <location>
        <begin position="1488"/>
        <end position="1527"/>
    </location>
</feature>
<feature type="region of interest" description="Disordered" evidence="3">
    <location>
        <begin position="203"/>
        <end position="223"/>
    </location>
</feature>
<name>A0A669CPS2_ORENI</name>
<feature type="region of interest" description="Disordered" evidence="3">
    <location>
        <begin position="284"/>
        <end position="497"/>
    </location>
</feature>
<dbReference type="PROSITE" id="PS00028">
    <property type="entry name" value="ZINC_FINGER_C2H2_1"/>
    <property type="match status" value="2"/>
</dbReference>
<feature type="compositionally biased region" description="Basic and acidic residues" evidence="3">
    <location>
        <begin position="342"/>
        <end position="357"/>
    </location>
</feature>
<evidence type="ECO:0000313" key="5">
    <source>
        <dbReference type="Ensembl" id="ENSONIP00000049336.1"/>
    </source>
</evidence>
<dbReference type="GO" id="GO:0003723">
    <property type="term" value="F:RNA binding"/>
    <property type="evidence" value="ECO:0007669"/>
    <property type="project" value="InterPro"/>
</dbReference>
<dbReference type="Gene3D" id="2.130.10.10">
    <property type="entry name" value="YVTN repeat-like/Quinoprotein amine dehydrogenase"/>
    <property type="match status" value="2"/>
</dbReference>
<feature type="region of interest" description="Disordered" evidence="3">
    <location>
        <begin position="590"/>
        <end position="694"/>
    </location>
</feature>
<dbReference type="GO" id="GO:0016020">
    <property type="term" value="C:membrane"/>
    <property type="evidence" value="ECO:0007669"/>
    <property type="project" value="TreeGrafter"/>
</dbReference>
<dbReference type="FunFam" id="2.130.10.10:FF:000114">
    <property type="entry name" value="zinc finger protein 106 isoform X1"/>
    <property type="match status" value="1"/>
</dbReference>
<accession>A0A669CPS2</accession>
<evidence type="ECO:0000313" key="6">
    <source>
        <dbReference type="Proteomes" id="UP000005207"/>
    </source>
</evidence>
<dbReference type="Pfam" id="PF00400">
    <property type="entry name" value="WD40"/>
    <property type="match status" value="6"/>
</dbReference>
<evidence type="ECO:0000256" key="2">
    <source>
        <dbReference type="SAM" id="Coils"/>
    </source>
</evidence>
<dbReference type="Ensembl" id="ENSONIT00000089394.1">
    <property type="protein sequence ID" value="ENSONIP00000049336.1"/>
    <property type="gene ID" value="ENSONIG00000000418.2"/>
</dbReference>
<feature type="coiled-coil region" evidence="2">
    <location>
        <begin position="93"/>
        <end position="137"/>
    </location>
</feature>
<dbReference type="InterPro" id="IPR013087">
    <property type="entry name" value="Znf_C2H2_type"/>
</dbReference>
<keyword evidence="6" id="KW-1185">Reference proteome</keyword>
<dbReference type="InterPro" id="IPR018391">
    <property type="entry name" value="PQQ_b-propeller_rpt"/>
</dbReference>
<feature type="compositionally biased region" description="Polar residues" evidence="3">
    <location>
        <begin position="309"/>
        <end position="321"/>
    </location>
</feature>
<dbReference type="SMART" id="SM00355">
    <property type="entry name" value="ZnF_C2H2"/>
    <property type="match status" value="3"/>
</dbReference>
<gene>
    <name evidence="5" type="primary">ZNF106</name>
    <name evidence="5" type="synonym">znf106a</name>
</gene>
<organism evidence="5 6">
    <name type="scientific">Oreochromis niloticus</name>
    <name type="common">Nile tilapia</name>
    <name type="synonym">Tilapia nilotica</name>
    <dbReference type="NCBI Taxonomy" id="8128"/>
    <lineage>
        <taxon>Eukaryota</taxon>
        <taxon>Metazoa</taxon>
        <taxon>Chordata</taxon>
        <taxon>Craniata</taxon>
        <taxon>Vertebrata</taxon>
        <taxon>Euteleostomi</taxon>
        <taxon>Actinopterygii</taxon>
        <taxon>Neopterygii</taxon>
        <taxon>Teleostei</taxon>
        <taxon>Neoteleostei</taxon>
        <taxon>Acanthomorphata</taxon>
        <taxon>Ovalentaria</taxon>
        <taxon>Cichlomorphae</taxon>
        <taxon>Cichliformes</taxon>
        <taxon>Cichlidae</taxon>
        <taxon>African cichlids</taxon>
        <taxon>Pseudocrenilabrinae</taxon>
        <taxon>Oreochromini</taxon>
        <taxon>Oreochromis</taxon>
    </lineage>
</organism>
<dbReference type="PROSITE" id="PS50082">
    <property type="entry name" value="WD_REPEATS_2"/>
    <property type="match status" value="1"/>
</dbReference>
<keyword evidence="1" id="KW-0853">WD repeat</keyword>
<dbReference type="PANTHER" id="PTHR14435">
    <property type="entry name" value="ZINC FINGER PROTEIN 106"/>
    <property type="match status" value="1"/>
</dbReference>
<feature type="compositionally biased region" description="Polar residues" evidence="3">
    <location>
        <begin position="284"/>
        <end position="293"/>
    </location>
</feature>
<dbReference type="GO" id="GO:0005829">
    <property type="term" value="C:cytosol"/>
    <property type="evidence" value="ECO:0007669"/>
    <property type="project" value="TreeGrafter"/>
</dbReference>
<dbReference type="SUPFAM" id="SSF50978">
    <property type="entry name" value="WD40 repeat-like"/>
    <property type="match status" value="1"/>
</dbReference>
<feature type="compositionally biased region" description="Basic and acidic residues" evidence="3">
    <location>
        <begin position="679"/>
        <end position="693"/>
    </location>
</feature>
<proteinExistence type="predicted"/>
<reference evidence="5" key="2">
    <citation type="submission" date="2025-08" db="UniProtKB">
        <authorList>
            <consortium name="Ensembl"/>
        </authorList>
    </citation>
    <scope>IDENTIFICATION</scope>
</reference>
<feature type="domain" description="C2H2-type" evidence="4">
    <location>
        <begin position="1567"/>
        <end position="1590"/>
    </location>
</feature>
<reference evidence="6" key="1">
    <citation type="submission" date="2012-01" db="EMBL/GenBank/DDBJ databases">
        <title>The Genome Sequence of Oreochromis niloticus (Nile Tilapia).</title>
        <authorList>
            <consortium name="Broad Institute Genome Assembly Team"/>
            <consortium name="Broad Institute Sequencing Platform"/>
            <person name="Di Palma F."/>
            <person name="Johnson J."/>
            <person name="Lander E.S."/>
            <person name="Lindblad-Toh K."/>
        </authorList>
    </citation>
    <scope>NUCLEOTIDE SEQUENCE [LARGE SCALE GENOMIC DNA]</scope>
</reference>
<protein>
    <submittedName>
        <fullName evidence="5">Zinc finger protein 106</fullName>
    </submittedName>
</protein>
<feature type="domain" description="C2H2-type" evidence="4">
    <location>
        <begin position="7"/>
        <end position="29"/>
    </location>
</feature>
<dbReference type="Proteomes" id="UP000005207">
    <property type="component" value="Linkage group LG19"/>
</dbReference>
<feature type="compositionally biased region" description="Polar residues" evidence="3">
    <location>
        <begin position="457"/>
        <end position="471"/>
    </location>
</feature>
<dbReference type="GeneTree" id="ENSGT00940000157336"/>